<gene>
    <name evidence="2" type="ORF">JMA_00130</name>
</gene>
<dbReference type="STRING" id="1508404.JMA_00130"/>
<evidence type="ECO:0000313" key="3">
    <source>
        <dbReference type="Proteomes" id="UP000031449"/>
    </source>
</evidence>
<dbReference type="KEGG" id="jeo:JMA_00130"/>
<evidence type="ECO:0008006" key="4">
    <source>
        <dbReference type="Google" id="ProtNLM"/>
    </source>
</evidence>
<keyword evidence="1" id="KW-0472">Membrane</keyword>
<keyword evidence="3" id="KW-1185">Reference proteome</keyword>
<organism evidence="2 3">
    <name type="scientific">Jeotgalibacillus malaysiensis</name>
    <dbReference type="NCBI Taxonomy" id="1508404"/>
    <lineage>
        <taxon>Bacteria</taxon>
        <taxon>Bacillati</taxon>
        <taxon>Bacillota</taxon>
        <taxon>Bacilli</taxon>
        <taxon>Bacillales</taxon>
        <taxon>Caryophanaceae</taxon>
        <taxon>Jeotgalibacillus</taxon>
    </lineage>
</organism>
<dbReference type="Proteomes" id="UP000031449">
    <property type="component" value="Chromosome"/>
</dbReference>
<sequence>MSEVNPVVLILLICLLIAQSTFLFTDARKRGHAKWFWGIWGMIQTPMPLLCYLLWSRVLKSYLQKRREDKWMN</sequence>
<feature type="transmembrane region" description="Helical" evidence="1">
    <location>
        <begin position="35"/>
        <end position="55"/>
    </location>
</feature>
<dbReference type="BioCyc" id="JESP1508404:G14D9-9191-MONOMER"/>
<dbReference type="AlphaFoldDB" id="A0A0B5AG73"/>
<accession>A0A0B5AG73</accession>
<reference evidence="2 3" key="1">
    <citation type="submission" date="2014-08" db="EMBL/GenBank/DDBJ databases">
        <title>Complete genome of a marine bacteria Jeotgalibacillus malaysiensis.</title>
        <authorList>
            <person name="Yaakop A.S."/>
            <person name="Chan K.-G."/>
            <person name="Goh K.M."/>
        </authorList>
    </citation>
    <scope>NUCLEOTIDE SEQUENCE [LARGE SCALE GENOMIC DNA]</scope>
    <source>
        <strain evidence="2 3">D5</strain>
    </source>
</reference>
<name>A0A0B5AG73_9BACL</name>
<evidence type="ECO:0000313" key="2">
    <source>
        <dbReference type="EMBL" id="AJD89330.1"/>
    </source>
</evidence>
<dbReference type="EMBL" id="CP009416">
    <property type="protein sequence ID" value="AJD89330.1"/>
    <property type="molecule type" value="Genomic_DNA"/>
</dbReference>
<evidence type="ECO:0000256" key="1">
    <source>
        <dbReference type="SAM" id="Phobius"/>
    </source>
</evidence>
<protein>
    <recommendedName>
        <fullName evidence="4">SigmaY antisigma factor component</fullName>
    </recommendedName>
</protein>
<keyword evidence="1" id="KW-0812">Transmembrane</keyword>
<dbReference type="OrthoDB" id="2353968at2"/>
<dbReference type="HOGENOM" id="CLU_201614_0_0_9"/>
<keyword evidence="1" id="KW-1133">Transmembrane helix</keyword>
<proteinExistence type="predicted"/>